<proteinExistence type="predicted"/>
<dbReference type="Proteomes" id="UP001279734">
    <property type="component" value="Unassembled WGS sequence"/>
</dbReference>
<dbReference type="EMBL" id="BSYO01000006">
    <property type="protein sequence ID" value="GMH06441.1"/>
    <property type="molecule type" value="Genomic_DNA"/>
</dbReference>
<dbReference type="AlphaFoldDB" id="A0AAD3S9G4"/>
<sequence>MWHFIPSDLCGSHCENAPSPVPRDVKDGEALLLLLPWTPTSLFLYLEQLETVEQVQRKVMLSWVRIATSTGTQNFL</sequence>
<protein>
    <submittedName>
        <fullName evidence="1">Uncharacterized protein</fullName>
    </submittedName>
</protein>
<accession>A0AAD3S9G4</accession>
<gene>
    <name evidence="1" type="ORF">Nepgr_008281</name>
</gene>
<name>A0AAD3S9G4_NEPGR</name>
<reference evidence="1" key="1">
    <citation type="submission" date="2023-05" db="EMBL/GenBank/DDBJ databases">
        <title>Nepenthes gracilis genome sequencing.</title>
        <authorList>
            <person name="Fukushima K."/>
        </authorList>
    </citation>
    <scope>NUCLEOTIDE SEQUENCE</scope>
    <source>
        <strain evidence="1">SING2019-196</strain>
    </source>
</reference>
<evidence type="ECO:0000313" key="2">
    <source>
        <dbReference type="Proteomes" id="UP001279734"/>
    </source>
</evidence>
<organism evidence="1 2">
    <name type="scientific">Nepenthes gracilis</name>
    <name type="common">Slender pitcher plant</name>
    <dbReference type="NCBI Taxonomy" id="150966"/>
    <lineage>
        <taxon>Eukaryota</taxon>
        <taxon>Viridiplantae</taxon>
        <taxon>Streptophyta</taxon>
        <taxon>Embryophyta</taxon>
        <taxon>Tracheophyta</taxon>
        <taxon>Spermatophyta</taxon>
        <taxon>Magnoliopsida</taxon>
        <taxon>eudicotyledons</taxon>
        <taxon>Gunneridae</taxon>
        <taxon>Pentapetalae</taxon>
        <taxon>Caryophyllales</taxon>
        <taxon>Nepenthaceae</taxon>
        <taxon>Nepenthes</taxon>
    </lineage>
</organism>
<evidence type="ECO:0000313" key="1">
    <source>
        <dbReference type="EMBL" id="GMH06441.1"/>
    </source>
</evidence>
<comment type="caution">
    <text evidence="1">The sequence shown here is derived from an EMBL/GenBank/DDBJ whole genome shotgun (WGS) entry which is preliminary data.</text>
</comment>
<keyword evidence="2" id="KW-1185">Reference proteome</keyword>